<organism evidence="1 3">
    <name type="scientific">Ficus carica</name>
    <name type="common">Common fig</name>
    <dbReference type="NCBI Taxonomy" id="3494"/>
    <lineage>
        <taxon>Eukaryota</taxon>
        <taxon>Viridiplantae</taxon>
        <taxon>Streptophyta</taxon>
        <taxon>Embryophyta</taxon>
        <taxon>Tracheophyta</taxon>
        <taxon>Spermatophyta</taxon>
        <taxon>Magnoliopsida</taxon>
        <taxon>eudicotyledons</taxon>
        <taxon>Gunneridae</taxon>
        <taxon>Pentapetalae</taxon>
        <taxon>rosids</taxon>
        <taxon>fabids</taxon>
        <taxon>Rosales</taxon>
        <taxon>Moraceae</taxon>
        <taxon>Ficeae</taxon>
        <taxon>Ficus</taxon>
    </lineage>
</organism>
<keyword evidence="3" id="KW-1185">Reference proteome</keyword>
<evidence type="ECO:0000313" key="2">
    <source>
        <dbReference type="EMBL" id="GMN70271.1"/>
    </source>
</evidence>
<dbReference type="AlphaFoldDB" id="A0AA88EC57"/>
<proteinExistence type="predicted"/>
<comment type="caution">
    <text evidence="1">The sequence shown here is derived from an EMBL/GenBank/DDBJ whole genome shotgun (WGS) entry which is preliminary data.</text>
</comment>
<evidence type="ECO:0000313" key="3">
    <source>
        <dbReference type="Proteomes" id="UP001187192"/>
    </source>
</evidence>
<reference evidence="1" key="1">
    <citation type="submission" date="2023-07" db="EMBL/GenBank/DDBJ databases">
        <title>draft genome sequence of fig (Ficus carica).</title>
        <authorList>
            <person name="Takahashi T."/>
            <person name="Nishimura K."/>
        </authorList>
    </citation>
    <scope>NUCLEOTIDE SEQUENCE</scope>
</reference>
<accession>A0AA88EC57</accession>
<name>A0AA88EC57_FICCA</name>
<sequence>MGRDTMTRLKNDMNFTGQFGCLSPTQVALSGVFSGALPAGRVLLLSVEFPDLLLVVQAILHFSLGVSRPCMGPPMASERMNFWRNLPQRVSRCPNAKLFIGDLNGTLADSDIASSVEGACKPFPLDSLSKQMVFFVRDLFSTSGGWDVVKLRAVFDC</sequence>
<dbReference type="EMBL" id="BTGU01001084">
    <property type="protein sequence ID" value="GMN70271.1"/>
    <property type="molecule type" value="Genomic_DNA"/>
</dbReference>
<evidence type="ECO:0000313" key="1">
    <source>
        <dbReference type="EMBL" id="GMN70270.1"/>
    </source>
</evidence>
<protein>
    <submittedName>
        <fullName evidence="1">Uncharacterized protein</fullName>
    </submittedName>
</protein>
<dbReference type="EMBL" id="BTGU01001083">
    <property type="protein sequence ID" value="GMN70270.1"/>
    <property type="molecule type" value="Genomic_DNA"/>
</dbReference>
<gene>
    <name evidence="1" type="ORF">TIFTF001_039313</name>
    <name evidence="2" type="ORF">TIFTF001_039316</name>
</gene>
<dbReference type="Proteomes" id="UP001187192">
    <property type="component" value="Unassembled WGS sequence"/>
</dbReference>